<gene>
    <name evidence="2" type="ORF">K491DRAFT_516501</name>
</gene>
<dbReference type="AlphaFoldDB" id="A0A6A6T3H5"/>
<sequence length="442" mass="48834">MRLATLITSVVLALAGTALCEPIAVAGSEYVAVRGSSERPTGSGCGGCISTLHKECGQHPSEGCLSNSCKAHKNICSYCRPCNGKLDGRNDQDAEVTAKVCPVCSDILAKACEPNWSRTCVRDTCKANKDVCTGCYDCHLPKKSGGVAEREVAMNCINCNAAASQCQSFADPNKKWQCIDRVCEKNRHSCAGCSMCSHHEAISKREEDVPCSKCDWKETCASLTGKDQTRCENIVCSRNEAKCNQCPGWQKCNEGWQANTLRSYQPPPSDNETLSWDCMTCLVRMYTCANKHGKEEQDCINSNCLEMGPDIDKCWDCKIEQFDKCPNKPIQPIIQTREELLDGNTDTDACTECDWKLRQCRVTDDPVRCVKQVCAINSSKCKQCPFSAECKTLAPSLQRDVLESLDSREANSDCKLCRRKMQYCDHLVTFPPYVNLICANSA</sequence>
<evidence type="ECO:0000313" key="2">
    <source>
        <dbReference type="EMBL" id="KAF2653453.1"/>
    </source>
</evidence>
<keyword evidence="1" id="KW-0732">Signal</keyword>
<feature type="chain" id="PRO_5025491963" description="TNFR-Cys domain-containing protein" evidence="1">
    <location>
        <begin position="21"/>
        <end position="442"/>
    </location>
</feature>
<keyword evidence="3" id="KW-1185">Reference proteome</keyword>
<evidence type="ECO:0000313" key="3">
    <source>
        <dbReference type="Proteomes" id="UP000799324"/>
    </source>
</evidence>
<evidence type="ECO:0008006" key="4">
    <source>
        <dbReference type="Google" id="ProtNLM"/>
    </source>
</evidence>
<protein>
    <recommendedName>
        <fullName evidence="4">TNFR-Cys domain-containing protein</fullName>
    </recommendedName>
</protein>
<accession>A0A6A6T3H5</accession>
<feature type="signal peptide" evidence="1">
    <location>
        <begin position="1"/>
        <end position="20"/>
    </location>
</feature>
<dbReference type="EMBL" id="MU004381">
    <property type="protein sequence ID" value="KAF2653453.1"/>
    <property type="molecule type" value="Genomic_DNA"/>
</dbReference>
<dbReference type="Proteomes" id="UP000799324">
    <property type="component" value="Unassembled WGS sequence"/>
</dbReference>
<reference evidence="2" key="1">
    <citation type="journal article" date="2020" name="Stud. Mycol.">
        <title>101 Dothideomycetes genomes: a test case for predicting lifestyles and emergence of pathogens.</title>
        <authorList>
            <person name="Haridas S."/>
            <person name="Albert R."/>
            <person name="Binder M."/>
            <person name="Bloem J."/>
            <person name="Labutti K."/>
            <person name="Salamov A."/>
            <person name="Andreopoulos B."/>
            <person name="Baker S."/>
            <person name="Barry K."/>
            <person name="Bills G."/>
            <person name="Bluhm B."/>
            <person name="Cannon C."/>
            <person name="Castanera R."/>
            <person name="Culley D."/>
            <person name="Daum C."/>
            <person name="Ezra D."/>
            <person name="Gonzalez J."/>
            <person name="Henrissat B."/>
            <person name="Kuo A."/>
            <person name="Liang C."/>
            <person name="Lipzen A."/>
            <person name="Lutzoni F."/>
            <person name="Magnuson J."/>
            <person name="Mondo S."/>
            <person name="Nolan M."/>
            <person name="Ohm R."/>
            <person name="Pangilinan J."/>
            <person name="Park H.-J."/>
            <person name="Ramirez L."/>
            <person name="Alfaro M."/>
            <person name="Sun H."/>
            <person name="Tritt A."/>
            <person name="Yoshinaga Y."/>
            <person name="Zwiers L.-H."/>
            <person name="Turgeon B."/>
            <person name="Goodwin S."/>
            <person name="Spatafora J."/>
            <person name="Crous P."/>
            <person name="Grigoriev I."/>
        </authorList>
    </citation>
    <scope>NUCLEOTIDE SEQUENCE</scope>
    <source>
        <strain evidence="2">CBS 122681</strain>
    </source>
</reference>
<organism evidence="2 3">
    <name type="scientific">Lophiostoma macrostomum CBS 122681</name>
    <dbReference type="NCBI Taxonomy" id="1314788"/>
    <lineage>
        <taxon>Eukaryota</taxon>
        <taxon>Fungi</taxon>
        <taxon>Dikarya</taxon>
        <taxon>Ascomycota</taxon>
        <taxon>Pezizomycotina</taxon>
        <taxon>Dothideomycetes</taxon>
        <taxon>Pleosporomycetidae</taxon>
        <taxon>Pleosporales</taxon>
        <taxon>Lophiostomataceae</taxon>
        <taxon>Lophiostoma</taxon>
    </lineage>
</organism>
<proteinExistence type="predicted"/>
<name>A0A6A6T3H5_9PLEO</name>
<evidence type="ECO:0000256" key="1">
    <source>
        <dbReference type="SAM" id="SignalP"/>
    </source>
</evidence>